<feature type="region of interest" description="Disordered" evidence="1">
    <location>
        <begin position="46"/>
        <end position="106"/>
    </location>
</feature>
<keyword evidence="4" id="KW-1185">Reference proteome</keyword>
<comment type="caution">
    <text evidence="3">The sequence shown here is derived from an EMBL/GenBank/DDBJ whole genome shotgun (WGS) entry which is preliminary data.</text>
</comment>
<dbReference type="EMBL" id="JACIEK010000001">
    <property type="protein sequence ID" value="MBB3996346.1"/>
    <property type="molecule type" value="Genomic_DNA"/>
</dbReference>
<sequence>MKRFLIPALAGLLALTSLPAAAQTLVLPSAPRNAAEQRLNDRIEMQTRANAARGITNSRDLQRRDIRRDRDRRHLSPREARRLERQRDHRRMDRRERRGEWDGYNW</sequence>
<feature type="chain" id="PRO_5030709548" evidence="2">
    <location>
        <begin position="23"/>
        <end position="106"/>
    </location>
</feature>
<protein>
    <submittedName>
        <fullName evidence="3">Uncharacterized protein</fullName>
    </submittedName>
</protein>
<feature type="signal peptide" evidence="2">
    <location>
        <begin position="1"/>
        <end position="22"/>
    </location>
</feature>
<evidence type="ECO:0000313" key="4">
    <source>
        <dbReference type="Proteomes" id="UP000542776"/>
    </source>
</evidence>
<accession>A0A7W6H1V9</accession>
<organism evidence="3 4">
    <name type="scientific">Aureimonas pseudogalii</name>
    <dbReference type="NCBI Taxonomy" id="1744844"/>
    <lineage>
        <taxon>Bacteria</taxon>
        <taxon>Pseudomonadati</taxon>
        <taxon>Pseudomonadota</taxon>
        <taxon>Alphaproteobacteria</taxon>
        <taxon>Hyphomicrobiales</taxon>
        <taxon>Aurantimonadaceae</taxon>
        <taxon>Aureimonas</taxon>
    </lineage>
</organism>
<keyword evidence="2" id="KW-0732">Signal</keyword>
<reference evidence="3 4" key="1">
    <citation type="submission" date="2020-08" db="EMBL/GenBank/DDBJ databases">
        <title>Genomic Encyclopedia of Type Strains, Phase IV (KMG-IV): sequencing the most valuable type-strain genomes for metagenomic binning, comparative biology and taxonomic classification.</title>
        <authorList>
            <person name="Goeker M."/>
        </authorList>
    </citation>
    <scope>NUCLEOTIDE SEQUENCE [LARGE SCALE GENOMIC DNA]</scope>
    <source>
        <strain evidence="3 4">DSM 102238</strain>
    </source>
</reference>
<evidence type="ECO:0000256" key="2">
    <source>
        <dbReference type="SAM" id="SignalP"/>
    </source>
</evidence>
<feature type="compositionally biased region" description="Basic and acidic residues" evidence="1">
    <location>
        <begin position="60"/>
        <end position="106"/>
    </location>
</feature>
<gene>
    <name evidence="3" type="ORF">GGR04_000167</name>
</gene>
<evidence type="ECO:0000313" key="3">
    <source>
        <dbReference type="EMBL" id="MBB3996346.1"/>
    </source>
</evidence>
<evidence type="ECO:0000256" key="1">
    <source>
        <dbReference type="SAM" id="MobiDB-lite"/>
    </source>
</evidence>
<proteinExistence type="predicted"/>
<dbReference type="Proteomes" id="UP000542776">
    <property type="component" value="Unassembled WGS sequence"/>
</dbReference>
<name>A0A7W6H1V9_9HYPH</name>
<dbReference type="AlphaFoldDB" id="A0A7W6H1V9"/>
<dbReference type="RefSeq" id="WP_183196910.1">
    <property type="nucleotide sequence ID" value="NZ_JACIEK010000001.1"/>
</dbReference>